<dbReference type="STRING" id="159087.Daro_3089"/>
<dbReference type="GO" id="GO:0004222">
    <property type="term" value="F:metalloendopeptidase activity"/>
    <property type="evidence" value="ECO:0007669"/>
    <property type="project" value="InterPro"/>
</dbReference>
<keyword evidence="2" id="KW-0645">Protease</keyword>
<keyword evidence="5" id="KW-0862">Zinc</keyword>
<dbReference type="InterPro" id="IPR051156">
    <property type="entry name" value="Mito/Outer_Membr_Metalloprot"/>
</dbReference>
<keyword evidence="4" id="KW-0378">Hydrolase</keyword>
<evidence type="ECO:0000256" key="4">
    <source>
        <dbReference type="ARBA" id="ARBA00022801"/>
    </source>
</evidence>
<dbReference type="Gene3D" id="3.30.2010.10">
    <property type="entry name" value="Metalloproteases ('zincins'), catalytic domain"/>
    <property type="match status" value="1"/>
</dbReference>
<comment type="cofactor">
    <cofactor evidence="1">
        <name>Zn(2+)</name>
        <dbReference type="ChEBI" id="CHEBI:29105"/>
    </cofactor>
</comment>
<dbReference type="GO" id="GO:0046872">
    <property type="term" value="F:metal ion binding"/>
    <property type="evidence" value="ECO:0007669"/>
    <property type="project" value="UniProtKB-KW"/>
</dbReference>
<dbReference type="EMBL" id="CP000089">
    <property type="protein sequence ID" value="AAZ47819.1"/>
    <property type="molecule type" value="Genomic_DNA"/>
</dbReference>
<evidence type="ECO:0000256" key="1">
    <source>
        <dbReference type="ARBA" id="ARBA00001947"/>
    </source>
</evidence>
<keyword evidence="7" id="KW-0732">Signal</keyword>
<organism evidence="9">
    <name type="scientific">Dechloromonas aromatica (strain RCB)</name>
    <dbReference type="NCBI Taxonomy" id="159087"/>
    <lineage>
        <taxon>Bacteria</taxon>
        <taxon>Pseudomonadati</taxon>
        <taxon>Pseudomonadota</taxon>
        <taxon>Betaproteobacteria</taxon>
        <taxon>Rhodocyclales</taxon>
        <taxon>Azonexaceae</taxon>
        <taxon>Dechloromonas</taxon>
    </lineage>
</organism>
<feature type="domain" description="Peptidase M48" evidence="8">
    <location>
        <begin position="67"/>
        <end position="254"/>
    </location>
</feature>
<dbReference type="eggNOG" id="COG4783">
    <property type="taxonomic scope" value="Bacteria"/>
</dbReference>
<dbReference type="PANTHER" id="PTHR22726">
    <property type="entry name" value="METALLOENDOPEPTIDASE OMA1"/>
    <property type="match status" value="1"/>
</dbReference>
<accession>Q47BG2</accession>
<dbReference type="KEGG" id="dar:Daro_3089"/>
<feature type="chain" id="PRO_5005695363" evidence="7">
    <location>
        <begin position="24"/>
        <end position="483"/>
    </location>
</feature>
<keyword evidence="6" id="KW-0482">Metalloprotease</keyword>
<dbReference type="Pfam" id="PF01435">
    <property type="entry name" value="Peptidase_M48"/>
    <property type="match status" value="1"/>
</dbReference>
<dbReference type="CDD" id="cd07333">
    <property type="entry name" value="M48C_bepA_like"/>
    <property type="match status" value="1"/>
</dbReference>
<evidence type="ECO:0000256" key="5">
    <source>
        <dbReference type="ARBA" id="ARBA00022833"/>
    </source>
</evidence>
<evidence type="ECO:0000256" key="2">
    <source>
        <dbReference type="ARBA" id="ARBA00022670"/>
    </source>
</evidence>
<proteinExistence type="predicted"/>
<dbReference type="Gene3D" id="1.25.40.10">
    <property type="entry name" value="Tetratricopeptide repeat domain"/>
    <property type="match status" value="1"/>
</dbReference>
<dbReference type="GO" id="GO:0051603">
    <property type="term" value="P:proteolysis involved in protein catabolic process"/>
    <property type="evidence" value="ECO:0007669"/>
    <property type="project" value="TreeGrafter"/>
</dbReference>
<evidence type="ECO:0000256" key="7">
    <source>
        <dbReference type="SAM" id="SignalP"/>
    </source>
</evidence>
<evidence type="ECO:0000256" key="3">
    <source>
        <dbReference type="ARBA" id="ARBA00022723"/>
    </source>
</evidence>
<dbReference type="InterPro" id="IPR011990">
    <property type="entry name" value="TPR-like_helical_dom_sf"/>
</dbReference>
<evidence type="ECO:0000259" key="8">
    <source>
        <dbReference type="Pfam" id="PF01435"/>
    </source>
</evidence>
<feature type="signal peptide" evidence="7">
    <location>
        <begin position="1"/>
        <end position="23"/>
    </location>
</feature>
<dbReference type="GO" id="GO:0016020">
    <property type="term" value="C:membrane"/>
    <property type="evidence" value="ECO:0007669"/>
    <property type="project" value="TreeGrafter"/>
</dbReference>
<dbReference type="HOGENOM" id="CLU_030556_1_1_4"/>
<keyword evidence="3" id="KW-0479">Metal-binding</keyword>
<dbReference type="AlphaFoldDB" id="Q47BG2"/>
<sequence length="483" mass="53756">MLINQRFIAAILACALAIQPLRADELPELGDVASNDFSIATEKKIGQQIMHEIRWREPSYLDDADIEAYLNQLGGRLAAVSNDPGFGFYFFPINDPNINAFAMPGGYIGVHTGLIASAQTESELAGVLGHEISHVTQRHIARQVFQSKQVGMASMVAMALALLAARSSGQVAGAAIATTQAGAISAQLAFSRDFEREADRQGFDVLRKAGFDVRGMGVFFERLQKSVRLYENNATAYLRTHPLTGERLTDMQNREQAVPYHQVADSVDFQLVRAKVRALQGTPGDAIKDLENLLREKKFASEAAVRYGLAFARYRSRDWAGAEREIEAVRRLKVSAAMLEHLRADVRIAQGDVTSGLTIYRDAMVRFPLNQGLSYGYGSALIGARRFDDSLRYSENQLRNYPDDIRFHKMRAESYAGLGRRAMQHLALSEVFALQGQTAGAVEQLQLAQKAGDANFYELSSIEARLREMKQRQIEELKEKRNF</sequence>
<dbReference type="InterPro" id="IPR001915">
    <property type="entry name" value="Peptidase_M48"/>
</dbReference>
<evidence type="ECO:0000256" key="6">
    <source>
        <dbReference type="ARBA" id="ARBA00023049"/>
    </source>
</evidence>
<gene>
    <name evidence="9" type="ordered locus">Daro_3089</name>
</gene>
<dbReference type="SUPFAM" id="SSF48452">
    <property type="entry name" value="TPR-like"/>
    <property type="match status" value="1"/>
</dbReference>
<dbReference type="PANTHER" id="PTHR22726:SF1">
    <property type="entry name" value="METALLOENDOPEPTIDASE OMA1, MITOCHONDRIAL"/>
    <property type="match status" value="1"/>
</dbReference>
<evidence type="ECO:0000313" key="9">
    <source>
        <dbReference type="EMBL" id="AAZ47819.1"/>
    </source>
</evidence>
<reference evidence="9" key="1">
    <citation type="submission" date="2005-08" db="EMBL/GenBank/DDBJ databases">
        <title>Complete sequence of Dechloromonas aromatica RCB.</title>
        <authorList>
            <person name="Salinero K.K."/>
            <person name="Copeland A."/>
            <person name="Lucas S."/>
            <person name="Lapidus A."/>
            <person name="Barry K."/>
            <person name="Detter J.C."/>
            <person name="Glavina T."/>
            <person name="Hammon N."/>
            <person name="Israni S."/>
            <person name="Pitluck S."/>
            <person name="Di Bartolo G."/>
            <person name="Trong S."/>
            <person name="Schmutz J."/>
            <person name="Larimer F."/>
            <person name="Land M."/>
            <person name="Ivanova N."/>
            <person name="Richardson P."/>
        </authorList>
    </citation>
    <scope>NUCLEOTIDE SEQUENCE</scope>
    <source>
        <strain evidence="9">RCB</strain>
    </source>
</reference>
<protein>
    <submittedName>
        <fullName evidence="9">Peptidase M48, Ste24p</fullName>
    </submittedName>
</protein>
<name>Q47BG2_DECAR</name>
<dbReference type="OrthoDB" id="9810445at2"/>